<feature type="region of interest" description="Disordered" evidence="1">
    <location>
        <begin position="41"/>
        <end position="151"/>
    </location>
</feature>
<proteinExistence type="predicted"/>
<evidence type="ECO:0000256" key="1">
    <source>
        <dbReference type="SAM" id="MobiDB-lite"/>
    </source>
</evidence>
<dbReference type="AlphaFoldDB" id="A0A6S7K9F6"/>
<name>A0A6S7K9F6_PARCT</name>
<accession>A0A6S7K9F6</accession>
<protein>
    <submittedName>
        <fullName evidence="2">Uncharacterized protein</fullName>
    </submittedName>
</protein>
<feature type="non-terminal residue" evidence="2">
    <location>
        <position position="151"/>
    </location>
</feature>
<dbReference type="Proteomes" id="UP001152795">
    <property type="component" value="Unassembled WGS sequence"/>
</dbReference>
<gene>
    <name evidence="2" type="ORF">PACLA_8A057759</name>
</gene>
<feature type="region of interest" description="Disordered" evidence="1">
    <location>
        <begin position="1"/>
        <end position="21"/>
    </location>
</feature>
<evidence type="ECO:0000313" key="2">
    <source>
        <dbReference type="EMBL" id="CAB4041357.1"/>
    </source>
</evidence>
<feature type="compositionally biased region" description="Basic and acidic residues" evidence="1">
    <location>
        <begin position="113"/>
        <end position="135"/>
    </location>
</feature>
<dbReference type="EMBL" id="CACRXK020028179">
    <property type="protein sequence ID" value="CAB4041357.1"/>
    <property type="molecule type" value="Genomic_DNA"/>
</dbReference>
<reference evidence="2" key="1">
    <citation type="submission" date="2020-04" db="EMBL/GenBank/DDBJ databases">
        <authorList>
            <person name="Alioto T."/>
            <person name="Alioto T."/>
            <person name="Gomez Garrido J."/>
        </authorList>
    </citation>
    <scope>NUCLEOTIDE SEQUENCE</scope>
    <source>
        <strain evidence="2">A484AB</strain>
    </source>
</reference>
<keyword evidence="3" id="KW-1185">Reference proteome</keyword>
<sequence length="151" mass="17362">MERIATPATPNTFADYENDDPDLRMRCVGKSMTFQSKTHLATPNIKPWLRSPILNSKRKNVSPRPSEPSSEEEQNTTKGTRRTKQIESTTFPAIVTKDNTKETSSMCCKKPRKEAAKQRQKDEMRHSLPRMETRQQSKLGWLESELPNIIT</sequence>
<evidence type="ECO:0000313" key="3">
    <source>
        <dbReference type="Proteomes" id="UP001152795"/>
    </source>
</evidence>
<organism evidence="2 3">
    <name type="scientific">Paramuricea clavata</name>
    <name type="common">Red gorgonian</name>
    <name type="synonym">Violescent sea-whip</name>
    <dbReference type="NCBI Taxonomy" id="317549"/>
    <lineage>
        <taxon>Eukaryota</taxon>
        <taxon>Metazoa</taxon>
        <taxon>Cnidaria</taxon>
        <taxon>Anthozoa</taxon>
        <taxon>Octocorallia</taxon>
        <taxon>Malacalcyonacea</taxon>
        <taxon>Plexauridae</taxon>
        <taxon>Paramuricea</taxon>
    </lineage>
</organism>
<comment type="caution">
    <text evidence="2">The sequence shown here is derived from an EMBL/GenBank/DDBJ whole genome shotgun (WGS) entry which is preliminary data.</text>
</comment>